<dbReference type="EMBL" id="MHRX01000030">
    <property type="protein sequence ID" value="OHA33602.1"/>
    <property type="molecule type" value="Genomic_DNA"/>
</dbReference>
<dbReference type="Proteomes" id="UP000176221">
    <property type="component" value="Unassembled WGS sequence"/>
</dbReference>
<gene>
    <name evidence="1" type="ORF">A2928_01270</name>
</gene>
<dbReference type="AlphaFoldDB" id="A0A1G2NE09"/>
<reference evidence="1 2" key="1">
    <citation type="journal article" date="2016" name="Nat. Commun.">
        <title>Thousands of microbial genomes shed light on interconnected biogeochemical processes in an aquifer system.</title>
        <authorList>
            <person name="Anantharaman K."/>
            <person name="Brown C.T."/>
            <person name="Hug L.A."/>
            <person name="Sharon I."/>
            <person name="Castelle C.J."/>
            <person name="Probst A.J."/>
            <person name="Thomas B.C."/>
            <person name="Singh A."/>
            <person name="Wilkins M.J."/>
            <person name="Karaoz U."/>
            <person name="Brodie E.L."/>
            <person name="Williams K.H."/>
            <person name="Hubbard S.S."/>
            <person name="Banfield J.F."/>
        </authorList>
    </citation>
    <scope>NUCLEOTIDE SEQUENCE [LARGE SCALE GENOMIC DNA]</scope>
</reference>
<evidence type="ECO:0000313" key="2">
    <source>
        <dbReference type="Proteomes" id="UP000176221"/>
    </source>
</evidence>
<evidence type="ECO:0000313" key="1">
    <source>
        <dbReference type="EMBL" id="OHA33602.1"/>
    </source>
</evidence>
<accession>A0A1G2NE09</accession>
<comment type="caution">
    <text evidence="1">The sequence shown here is derived from an EMBL/GenBank/DDBJ whole genome shotgun (WGS) entry which is preliminary data.</text>
</comment>
<name>A0A1G2NE09_9BACT</name>
<organism evidence="1 2">
    <name type="scientific">Candidatus Taylorbacteria bacterium RIFCSPLOWO2_01_FULL_45_15b</name>
    <dbReference type="NCBI Taxonomy" id="1802319"/>
    <lineage>
        <taxon>Bacteria</taxon>
        <taxon>Candidatus Tayloriibacteriota</taxon>
    </lineage>
</organism>
<proteinExistence type="predicted"/>
<sequence length="123" mass="14090">MKAKKMQVKRRSLSWKTPLRKALQDKSGLKEVNEKDHKIAVSEIERGVKFCIKKGLKIVGPTLDKYFTCLIAVSVCLREIQDLATFTQRDAGYICPKLKLGVWDFIDLVNGVVRLTRRVLMII</sequence>
<protein>
    <submittedName>
        <fullName evidence="1">Uncharacterized protein</fullName>
    </submittedName>
</protein>